<proteinExistence type="predicted"/>
<comment type="caution">
    <text evidence="3">The sequence shown here is derived from an EMBL/GenBank/DDBJ whole genome shotgun (WGS) entry which is preliminary data.</text>
</comment>
<dbReference type="Proteomes" id="UP001281003">
    <property type="component" value="Unassembled WGS sequence"/>
</dbReference>
<organism evidence="3 4">
    <name type="scientific">Sordaria brevicollis</name>
    <dbReference type="NCBI Taxonomy" id="83679"/>
    <lineage>
        <taxon>Eukaryota</taxon>
        <taxon>Fungi</taxon>
        <taxon>Dikarya</taxon>
        <taxon>Ascomycota</taxon>
        <taxon>Pezizomycotina</taxon>
        <taxon>Sordariomycetes</taxon>
        <taxon>Sordariomycetidae</taxon>
        <taxon>Sordariales</taxon>
        <taxon>Sordariaceae</taxon>
        <taxon>Sordaria</taxon>
    </lineage>
</organism>
<protein>
    <submittedName>
        <fullName evidence="3">Uncharacterized protein</fullName>
    </submittedName>
</protein>
<accession>A0AAE0U0F0</accession>
<dbReference type="EMBL" id="JAUTDP010000020">
    <property type="protein sequence ID" value="KAK3386287.1"/>
    <property type="molecule type" value="Genomic_DNA"/>
</dbReference>
<feature type="region of interest" description="Disordered" evidence="1">
    <location>
        <begin position="118"/>
        <end position="141"/>
    </location>
</feature>
<dbReference type="AlphaFoldDB" id="A0AAE0U0F0"/>
<keyword evidence="2" id="KW-0812">Transmembrane</keyword>
<name>A0AAE0U0F0_SORBR</name>
<keyword evidence="4" id="KW-1185">Reference proteome</keyword>
<keyword evidence="2" id="KW-0472">Membrane</keyword>
<reference evidence="3" key="2">
    <citation type="submission" date="2023-07" db="EMBL/GenBank/DDBJ databases">
        <authorList>
            <consortium name="Lawrence Berkeley National Laboratory"/>
            <person name="Haridas S."/>
            <person name="Hensen N."/>
            <person name="Bonometti L."/>
            <person name="Westerberg I."/>
            <person name="Brannstrom I.O."/>
            <person name="Guillou S."/>
            <person name="Cros-Aarteil S."/>
            <person name="Calhoun S."/>
            <person name="Kuo A."/>
            <person name="Mondo S."/>
            <person name="Pangilinan J."/>
            <person name="Riley R."/>
            <person name="LaButti K."/>
            <person name="Andreopoulos B."/>
            <person name="Lipzen A."/>
            <person name="Chen C."/>
            <person name="Yanf M."/>
            <person name="Daum C."/>
            <person name="Ng V."/>
            <person name="Clum A."/>
            <person name="Steindorff A."/>
            <person name="Ohm R."/>
            <person name="Martin F."/>
            <person name="Silar P."/>
            <person name="Natvig D."/>
            <person name="Lalanne C."/>
            <person name="Gautier V."/>
            <person name="Ament-velasquez S.L."/>
            <person name="Kruys A."/>
            <person name="Hutchinson M.I."/>
            <person name="Powell A.J."/>
            <person name="Barry K."/>
            <person name="Miller A.N."/>
            <person name="Grigoriev I.V."/>
            <person name="Debuchy R."/>
            <person name="Gladieux P."/>
            <person name="Thoren M.H."/>
            <person name="Johannesson H."/>
        </authorList>
    </citation>
    <scope>NUCLEOTIDE SEQUENCE</scope>
    <source>
        <strain evidence="3">FGSC 1904</strain>
    </source>
</reference>
<keyword evidence="2" id="KW-1133">Transmembrane helix</keyword>
<gene>
    <name evidence="3" type="ORF">B0T20DRAFT_427503</name>
</gene>
<feature type="transmembrane region" description="Helical" evidence="2">
    <location>
        <begin position="34"/>
        <end position="54"/>
    </location>
</feature>
<feature type="region of interest" description="Disordered" evidence="1">
    <location>
        <begin position="186"/>
        <end position="214"/>
    </location>
</feature>
<sequence>MLIPVPVHSMPCFSNPNNTAAASASRRMYVTVPLFLLGQVVRILIIPFLASILIGTKVGISSPIFLVSLHSLLLPNQSRLQRTRPDISSTPQLFSCNQNLVDIFIFLLDTMSSIMNSNTPQLGQSQEAPTGHERHLSYLDEDGKPDVMSKLITYLNRHTQAELAPTRAFITPAFITPAAAAAAGPAADPAAAGPAAAHNPPGSGSGSGIAAQPARRARACSSCSSCSSSGKKG</sequence>
<evidence type="ECO:0000256" key="2">
    <source>
        <dbReference type="SAM" id="Phobius"/>
    </source>
</evidence>
<feature type="compositionally biased region" description="Polar residues" evidence="1">
    <location>
        <begin position="118"/>
        <end position="128"/>
    </location>
</feature>
<feature type="compositionally biased region" description="Basic and acidic residues" evidence="1">
    <location>
        <begin position="130"/>
        <end position="141"/>
    </location>
</feature>
<evidence type="ECO:0000256" key="1">
    <source>
        <dbReference type="SAM" id="MobiDB-lite"/>
    </source>
</evidence>
<evidence type="ECO:0000313" key="4">
    <source>
        <dbReference type="Proteomes" id="UP001281003"/>
    </source>
</evidence>
<evidence type="ECO:0000313" key="3">
    <source>
        <dbReference type="EMBL" id="KAK3386287.1"/>
    </source>
</evidence>
<reference evidence="3" key="1">
    <citation type="journal article" date="2023" name="Mol. Phylogenet. Evol.">
        <title>Genome-scale phylogeny and comparative genomics of the fungal order Sordariales.</title>
        <authorList>
            <person name="Hensen N."/>
            <person name="Bonometti L."/>
            <person name="Westerberg I."/>
            <person name="Brannstrom I.O."/>
            <person name="Guillou S."/>
            <person name="Cros-Aarteil S."/>
            <person name="Calhoun S."/>
            <person name="Haridas S."/>
            <person name="Kuo A."/>
            <person name="Mondo S."/>
            <person name="Pangilinan J."/>
            <person name="Riley R."/>
            <person name="LaButti K."/>
            <person name="Andreopoulos B."/>
            <person name="Lipzen A."/>
            <person name="Chen C."/>
            <person name="Yan M."/>
            <person name="Daum C."/>
            <person name="Ng V."/>
            <person name="Clum A."/>
            <person name="Steindorff A."/>
            <person name="Ohm R.A."/>
            <person name="Martin F."/>
            <person name="Silar P."/>
            <person name="Natvig D.O."/>
            <person name="Lalanne C."/>
            <person name="Gautier V."/>
            <person name="Ament-Velasquez S.L."/>
            <person name="Kruys A."/>
            <person name="Hutchinson M.I."/>
            <person name="Powell A.J."/>
            <person name="Barry K."/>
            <person name="Miller A.N."/>
            <person name="Grigoriev I.V."/>
            <person name="Debuchy R."/>
            <person name="Gladieux P."/>
            <person name="Hiltunen Thoren M."/>
            <person name="Johannesson H."/>
        </authorList>
    </citation>
    <scope>NUCLEOTIDE SEQUENCE</scope>
    <source>
        <strain evidence="3">FGSC 1904</strain>
    </source>
</reference>